<protein>
    <submittedName>
        <fullName evidence="2">Uncharacterized protein</fullName>
    </submittedName>
</protein>
<evidence type="ECO:0000313" key="1">
    <source>
        <dbReference type="Proteomes" id="UP000887540"/>
    </source>
</evidence>
<evidence type="ECO:0000313" key="2">
    <source>
        <dbReference type="WBParaSite" id="ACRNAN_scaffold8823.g8742.t1"/>
    </source>
</evidence>
<accession>A0A914EKJ3</accession>
<proteinExistence type="predicted"/>
<dbReference type="Proteomes" id="UP000887540">
    <property type="component" value="Unplaced"/>
</dbReference>
<reference evidence="2" key="1">
    <citation type="submission" date="2022-11" db="UniProtKB">
        <authorList>
            <consortium name="WormBaseParasite"/>
        </authorList>
    </citation>
    <scope>IDENTIFICATION</scope>
</reference>
<dbReference type="AlphaFoldDB" id="A0A914EKJ3"/>
<sequence length="98" mass="11281">MKSWFTKTKEEQKLEDQLNLLNSIVMDMENGKIGMKDMEKKIIENEAKITQNTIDLSSNAQFKDSFLKDFMMEMRNIAGRLANANGAPEPEQVRVQIV</sequence>
<name>A0A914EKJ3_9BILA</name>
<dbReference type="WBParaSite" id="ACRNAN_scaffold8823.g8742.t1">
    <property type="protein sequence ID" value="ACRNAN_scaffold8823.g8742.t1"/>
    <property type="gene ID" value="ACRNAN_scaffold8823.g8742"/>
</dbReference>
<organism evidence="1 2">
    <name type="scientific">Acrobeloides nanus</name>
    <dbReference type="NCBI Taxonomy" id="290746"/>
    <lineage>
        <taxon>Eukaryota</taxon>
        <taxon>Metazoa</taxon>
        <taxon>Ecdysozoa</taxon>
        <taxon>Nematoda</taxon>
        <taxon>Chromadorea</taxon>
        <taxon>Rhabditida</taxon>
        <taxon>Tylenchina</taxon>
        <taxon>Cephalobomorpha</taxon>
        <taxon>Cephaloboidea</taxon>
        <taxon>Cephalobidae</taxon>
        <taxon>Acrobeloides</taxon>
    </lineage>
</organism>
<keyword evidence="1" id="KW-1185">Reference proteome</keyword>